<dbReference type="EMBL" id="JBGFUD010010083">
    <property type="protein sequence ID" value="MFH4982786.1"/>
    <property type="molecule type" value="Genomic_DNA"/>
</dbReference>
<dbReference type="AlphaFoldDB" id="A0ABD6ETY6"/>
<dbReference type="Proteomes" id="UP001608902">
    <property type="component" value="Unassembled WGS sequence"/>
</dbReference>
<comment type="caution">
    <text evidence="3">The sequence shown here is derived from an EMBL/GenBank/DDBJ whole genome shotgun (WGS) entry which is preliminary data.</text>
</comment>
<reference evidence="3 4" key="1">
    <citation type="submission" date="2024-08" db="EMBL/GenBank/DDBJ databases">
        <title>Gnathostoma spinigerum genome.</title>
        <authorList>
            <person name="Gonzalez-Bertolin B."/>
            <person name="Monzon S."/>
            <person name="Zaballos A."/>
            <person name="Jimenez P."/>
            <person name="Dekumyoy P."/>
            <person name="Varona S."/>
            <person name="Cuesta I."/>
            <person name="Sumanam S."/>
            <person name="Adisakwattana P."/>
            <person name="Gasser R.B."/>
            <person name="Hernandez-Gonzalez A."/>
            <person name="Young N.D."/>
            <person name="Perteguer M.J."/>
        </authorList>
    </citation>
    <scope>NUCLEOTIDE SEQUENCE [LARGE SCALE GENOMIC DNA]</scope>
    <source>
        <strain evidence="3">AL3</strain>
        <tissue evidence="3">Liver</tissue>
    </source>
</reference>
<feature type="compositionally biased region" description="Low complexity" evidence="2">
    <location>
        <begin position="272"/>
        <end position="281"/>
    </location>
</feature>
<accession>A0ABD6ETY6</accession>
<feature type="compositionally biased region" description="Basic residues" evidence="2">
    <location>
        <begin position="226"/>
        <end position="237"/>
    </location>
</feature>
<feature type="compositionally biased region" description="Low complexity" evidence="2">
    <location>
        <begin position="120"/>
        <end position="131"/>
    </location>
</feature>
<keyword evidence="1" id="KW-0175">Coiled coil</keyword>
<feature type="coiled-coil region" evidence="1">
    <location>
        <begin position="3"/>
        <end position="118"/>
    </location>
</feature>
<gene>
    <name evidence="3" type="ORF">AB6A40_009495</name>
</gene>
<feature type="region of interest" description="Disordered" evidence="2">
    <location>
        <begin position="191"/>
        <end position="246"/>
    </location>
</feature>
<proteinExistence type="predicted"/>
<protein>
    <submittedName>
        <fullName evidence="3">Uncharacterized protein</fullName>
    </submittedName>
</protein>
<evidence type="ECO:0000256" key="1">
    <source>
        <dbReference type="SAM" id="Coils"/>
    </source>
</evidence>
<evidence type="ECO:0000313" key="3">
    <source>
        <dbReference type="EMBL" id="MFH4982786.1"/>
    </source>
</evidence>
<feature type="region of interest" description="Disordered" evidence="2">
    <location>
        <begin position="119"/>
        <end position="144"/>
    </location>
</feature>
<name>A0ABD6ETY6_9BILA</name>
<organism evidence="3 4">
    <name type="scientific">Gnathostoma spinigerum</name>
    <dbReference type="NCBI Taxonomy" id="75299"/>
    <lineage>
        <taxon>Eukaryota</taxon>
        <taxon>Metazoa</taxon>
        <taxon>Ecdysozoa</taxon>
        <taxon>Nematoda</taxon>
        <taxon>Chromadorea</taxon>
        <taxon>Rhabditida</taxon>
        <taxon>Spirurina</taxon>
        <taxon>Gnathostomatomorpha</taxon>
        <taxon>Gnathostomatoidea</taxon>
        <taxon>Gnathostomatidae</taxon>
        <taxon>Gnathostoma</taxon>
    </lineage>
</organism>
<evidence type="ECO:0000256" key="2">
    <source>
        <dbReference type="SAM" id="MobiDB-lite"/>
    </source>
</evidence>
<evidence type="ECO:0000313" key="4">
    <source>
        <dbReference type="Proteomes" id="UP001608902"/>
    </source>
</evidence>
<feature type="compositionally biased region" description="Polar residues" evidence="2">
    <location>
        <begin position="318"/>
        <end position="327"/>
    </location>
</feature>
<feature type="region of interest" description="Disordered" evidence="2">
    <location>
        <begin position="272"/>
        <end position="327"/>
    </location>
</feature>
<keyword evidence="4" id="KW-1185">Reference proteome</keyword>
<sequence length="327" mass="36640">MEVDERKKEVEAKERERIDANNQCKKMLAMVEERDAKIRRTEELTERLRDEIDKWQSEFKHLENQKKSVDDRLNETEEELKRLRSENNRLETRHYHEMRECRQTINALQQSLASTKQMFAGGSADGSGSLSPNSSERDYGSSLAPVLGAPPPQLVRPLWSDNDDGADVLFGGEPSAVGGVGFIKSRTISPDDVVRTGSSKKSPRSRRSMRDVREPSDDANTIRPKKETKRMRSRSHGRQPAAFLPGLMPAIPMGHRFPDVFGDAQYPKRNNRGNLLNYSSGGSNGGVSPPPEMPLLSGIPPSGIKIRKPTAIARPKSVNEQSSRRNV</sequence>